<protein>
    <submittedName>
        <fullName evidence="2">Uncharacterized protein</fullName>
    </submittedName>
</protein>
<dbReference type="InterPro" id="IPR038085">
    <property type="entry name" value="Rnp2-like_sf"/>
</dbReference>
<dbReference type="eggNOG" id="ENOG502RHSM">
    <property type="taxonomic scope" value="Eukaryota"/>
</dbReference>
<evidence type="ECO:0000313" key="2">
    <source>
        <dbReference type="EMBL" id="EDR23670.1"/>
    </source>
</evidence>
<dbReference type="OMA" id="KIYETYY"/>
<dbReference type="AlphaFoldDB" id="B0EP74"/>
<name>B0EP74_ENTDS</name>
<accession>B0EP74</accession>
<dbReference type="KEGG" id="edi:EDI_297130"/>
<dbReference type="GeneID" id="5885083"/>
<dbReference type="GO" id="GO:1902555">
    <property type="term" value="C:endoribonuclease complex"/>
    <property type="evidence" value="ECO:0007669"/>
    <property type="project" value="UniProtKB-ARBA"/>
</dbReference>
<organism evidence="3">
    <name type="scientific">Entamoeba dispar (strain ATCC PRA-260 / SAW760)</name>
    <dbReference type="NCBI Taxonomy" id="370354"/>
    <lineage>
        <taxon>Eukaryota</taxon>
        <taxon>Amoebozoa</taxon>
        <taxon>Evosea</taxon>
        <taxon>Archamoebae</taxon>
        <taxon>Mastigamoebida</taxon>
        <taxon>Entamoebidae</taxon>
        <taxon>Entamoeba</taxon>
    </lineage>
</organism>
<gene>
    <name evidence="2" type="ORF">EDI_297130</name>
</gene>
<dbReference type="RefSeq" id="XP_001739934.1">
    <property type="nucleotide sequence ID" value="XM_001739882.1"/>
</dbReference>
<dbReference type="GO" id="GO:1990904">
    <property type="term" value="C:ribonucleoprotein complex"/>
    <property type="evidence" value="ECO:0007669"/>
    <property type="project" value="UniProtKB-ARBA"/>
</dbReference>
<dbReference type="Proteomes" id="UP000008076">
    <property type="component" value="Unassembled WGS sequence"/>
</dbReference>
<dbReference type="OrthoDB" id="28751at2759"/>
<keyword evidence="1" id="KW-0819">tRNA processing</keyword>
<reference evidence="3" key="1">
    <citation type="submission" date="2007-12" db="EMBL/GenBank/DDBJ databases">
        <title>Annotation of Entamoeba dispar SAW760.</title>
        <authorList>
            <person name="Lorenzi H."/>
            <person name="Inman J."/>
            <person name="Schobel S."/>
            <person name="Amedeo P."/>
            <person name="Caler E."/>
        </authorList>
    </citation>
    <scope>NUCLEOTIDE SEQUENCE [LARGE SCALE GENOMIC DNA]</scope>
    <source>
        <strain evidence="3">ATCC PRA-260 / SAW760</strain>
    </source>
</reference>
<dbReference type="VEuPathDB" id="AmoebaDB:EDI_297130"/>
<proteinExistence type="predicted"/>
<evidence type="ECO:0000256" key="1">
    <source>
        <dbReference type="ARBA" id="ARBA00022694"/>
    </source>
</evidence>
<evidence type="ECO:0000313" key="3">
    <source>
        <dbReference type="Proteomes" id="UP000008076"/>
    </source>
</evidence>
<sequence>MKLKIYETYYFHFSFHFMQYISFDFEHQCLGEIGHLGILGIIYESYTTSFGNEHKCSIELIDYEETKSLMKGILRVKNEDFIQVYSSMLMTIFYKTMACNFKRIEYGPSLLSITNTSYLINF</sequence>
<dbReference type="EMBL" id="DS550210">
    <property type="protein sequence ID" value="EDR23670.1"/>
    <property type="molecule type" value="Genomic_DNA"/>
</dbReference>
<keyword evidence="3" id="KW-1185">Reference proteome</keyword>
<dbReference type="SUPFAM" id="SSF160350">
    <property type="entry name" value="Rnp2-like"/>
    <property type="match status" value="1"/>
</dbReference>
<dbReference type="GO" id="GO:0008033">
    <property type="term" value="P:tRNA processing"/>
    <property type="evidence" value="ECO:0007669"/>
    <property type="project" value="UniProtKB-KW"/>
</dbReference>